<sequence length="134" mass="15908">MWIHAADGRVTNPPYQIERFNHNPGIYFEKIRKLLPIEGYWKLVIKTDTTSLAKRANQLQEDMRTKQLCQILLAGKESCKNLYTVLEKEHNKIQQLVEKVALSRVRSLQDIKIYLGKQRENRLVKNYVYKEMFV</sequence>
<organism evidence="1 2">
    <name type="scientific">Trachymyrmex cornetzi</name>
    <dbReference type="NCBI Taxonomy" id="471704"/>
    <lineage>
        <taxon>Eukaryota</taxon>
        <taxon>Metazoa</taxon>
        <taxon>Ecdysozoa</taxon>
        <taxon>Arthropoda</taxon>
        <taxon>Hexapoda</taxon>
        <taxon>Insecta</taxon>
        <taxon>Pterygota</taxon>
        <taxon>Neoptera</taxon>
        <taxon>Endopterygota</taxon>
        <taxon>Hymenoptera</taxon>
        <taxon>Apocrita</taxon>
        <taxon>Aculeata</taxon>
        <taxon>Formicoidea</taxon>
        <taxon>Formicidae</taxon>
        <taxon>Myrmicinae</taxon>
        <taxon>Trachymyrmex</taxon>
    </lineage>
</organism>
<name>A0A151IV64_9HYME</name>
<gene>
    <name evidence="1" type="ORF">ALC57_16404</name>
</gene>
<evidence type="ECO:0000313" key="2">
    <source>
        <dbReference type="Proteomes" id="UP000078492"/>
    </source>
</evidence>
<reference evidence="1 2" key="1">
    <citation type="submission" date="2015-09" db="EMBL/GenBank/DDBJ databases">
        <title>Trachymyrmex cornetzi WGS genome.</title>
        <authorList>
            <person name="Nygaard S."/>
            <person name="Hu H."/>
            <person name="Boomsma J."/>
            <person name="Zhang G."/>
        </authorList>
    </citation>
    <scope>NUCLEOTIDE SEQUENCE [LARGE SCALE GENOMIC DNA]</scope>
    <source>
        <strain evidence="1">Tcor2-1</strain>
        <tissue evidence="1">Whole body</tissue>
    </source>
</reference>
<dbReference type="EMBL" id="KQ980919">
    <property type="protein sequence ID" value="KYN11436.1"/>
    <property type="molecule type" value="Genomic_DNA"/>
</dbReference>
<dbReference type="Pfam" id="PF12259">
    <property type="entry name" value="Baculo_F"/>
    <property type="match status" value="1"/>
</dbReference>
<keyword evidence="2" id="KW-1185">Reference proteome</keyword>
<protein>
    <submittedName>
        <fullName evidence="1">Uncharacterized protein</fullName>
    </submittedName>
</protein>
<evidence type="ECO:0000313" key="1">
    <source>
        <dbReference type="EMBL" id="KYN11436.1"/>
    </source>
</evidence>
<dbReference type="AlphaFoldDB" id="A0A151IV64"/>
<dbReference type="InterPro" id="IPR022048">
    <property type="entry name" value="Envelope_fusion-like"/>
</dbReference>
<proteinExistence type="predicted"/>
<accession>A0A151IV64</accession>
<dbReference type="Proteomes" id="UP000078492">
    <property type="component" value="Unassembled WGS sequence"/>
</dbReference>